<gene>
    <name evidence="1" type="ORF">G5C65_24065</name>
</gene>
<evidence type="ECO:0000313" key="2">
    <source>
        <dbReference type="Proteomes" id="UP000477722"/>
    </source>
</evidence>
<name>A0A6G4X2K9_9ACTN</name>
<protein>
    <submittedName>
        <fullName evidence="1">Serine protease</fullName>
    </submittedName>
</protein>
<dbReference type="Pfam" id="PF13365">
    <property type="entry name" value="Trypsin_2"/>
    <property type="match status" value="1"/>
</dbReference>
<accession>A0A6G4X2K9</accession>
<dbReference type="Proteomes" id="UP000477722">
    <property type="component" value="Unassembled WGS sequence"/>
</dbReference>
<dbReference type="RefSeq" id="WP_338146618.1">
    <property type="nucleotide sequence ID" value="NZ_JAAKZZ010000295.1"/>
</dbReference>
<dbReference type="InterPro" id="IPR009003">
    <property type="entry name" value="Peptidase_S1_PA"/>
</dbReference>
<dbReference type="SUPFAM" id="SSF52540">
    <property type="entry name" value="P-loop containing nucleoside triphosphate hydrolases"/>
    <property type="match status" value="1"/>
</dbReference>
<reference evidence="1 2" key="1">
    <citation type="submission" date="2020-02" db="EMBL/GenBank/DDBJ databases">
        <title>Whole-genome analyses of novel actinobacteria.</title>
        <authorList>
            <person name="Sahin N."/>
            <person name="Tatar D."/>
        </authorList>
    </citation>
    <scope>NUCLEOTIDE SEQUENCE [LARGE SCALE GENOMIC DNA]</scope>
    <source>
        <strain evidence="1 2">SB3404</strain>
    </source>
</reference>
<dbReference type="Gene3D" id="2.40.10.120">
    <property type="match status" value="1"/>
</dbReference>
<organism evidence="1 2">
    <name type="scientific">Streptomyces boncukensis</name>
    <dbReference type="NCBI Taxonomy" id="2711219"/>
    <lineage>
        <taxon>Bacteria</taxon>
        <taxon>Bacillati</taxon>
        <taxon>Actinomycetota</taxon>
        <taxon>Actinomycetes</taxon>
        <taxon>Kitasatosporales</taxon>
        <taxon>Streptomycetaceae</taxon>
        <taxon>Streptomyces</taxon>
    </lineage>
</organism>
<dbReference type="EMBL" id="JAAKZZ010000295">
    <property type="protein sequence ID" value="NGO71372.1"/>
    <property type="molecule type" value="Genomic_DNA"/>
</dbReference>
<keyword evidence="2" id="KW-1185">Reference proteome</keyword>
<proteinExistence type="predicted"/>
<dbReference type="InterPro" id="IPR027417">
    <property type="entry name" value="P-loop_NTPase"/>
</dbReference>
<keyword evidence="1" id="KW-0645">Protease</keyword>
<keyword evidence="1" id="KW-0378">Hydrolase</keyword>
<feature type="non-terminal residue" evidence="1">
    <location>
        <position position="416"/>
    </location>
</feature>
<comment type="caution">
    <text evidence="1">The sequence shown here is derived from an EMBL/GenBank/DDBJ whole genome shotgun (WGS) entry which is preliminary data.</text>
</comment>
<dbReference type="GO" id="GO:0008233">
    <property type="term" value="F:peptidase activity"/>
    <property type="evidence" value="ECO:0007669"/>
    <property type="project" value="UniProtKB-KW"/>
</dbReference>
<sequence>MSAERGQPALVRICDLAGRARGSGFPADGLGTVITSHEAVDGLTRAVVHAPGDRTFLAEHGDITPLPEWDLALIRTTGLGLAPLVIGAERPCDTGTRVVFDADGRLEAALTGTVAATYTSTERYHPLEQVLELALPEATCVQLRLSRRASGAPVRDATTGAVLGVLGTALHAPGRTACFAVPLYAAGVLAPAGPLGVLLRRNGATVPGFGPDLNLAGTLQLTATSVGPAVERCAHAVARPEIAEEFAAFTESGATVVGLVGDPGTGRTTELAAFAARRARGAAPEPTVWLRGADLRAGDGSVREAVARALSGAARIIRASRAPGSGPRAGEPCAANPDVAARLARDAKRPFLVLLDAPEEMPPQLAHGLRQWTVGTSSWLRASGARMAVACRPEYWEQAGALFPPDLLYAPRKTGT</sequence>
<dbReference type="GO" id="GO:0006508">
    <property type="term" value="P:proteolysis"/>
    <property type="evidence" value="ECO:0007669"/>
    <property type="project" value="UniProtKB-KW"/>
</dbReference>
<dbReference type="SUPFAM" id="SSF50494">
    <property type="entry name" value="Trypsin-like serine proteases"/>
    <property type="match status" value="1"/>
</dbReference>
<dbReference type="AlphaFoldDB" id="A0A6G4X2K9"/>
<evidence type="ECO:0000313" key="1">
    <source>
        <dbReference type="EMBL" id="NGO71372.1"/>
    </source>
</evidence>